<dbReference type="eggNOG" id="COG3499">
    <property type="taxonomic scope" value="Bacteria"/>
</dbReference>
<proteinExistence type="predicted"/>
<accession>A0A0H3K799</accession>
<evidence type="ECO:0000313" key="2">
    <source>
        <dbReference type="Proteomes" id="UP000001175"/>
    </source>
</evidence>
<gene>
    <name evidence="1" type="ordered locus">syc0781_c</name>
</gene>
<reference evidence="1 2" key="1">
    <citation type="journal article" date="2007" name="Photosyn. Res.">
        <title>Complete nucleotide sequence of the freshwater unicellular cyanobacterium Synechococcus elongatus PCC 6301 chromosome: gene content and organization.</title>
        <authorList>
            <person name="Sugita C."/>
            <person name="Ogata K."/>
            <person name="Shikata M."/>
            <person name="Jikuya H."/>
            <person name="Takano J."/>
            <person name="Furumichi M."/>
            <person name="Kanehisa M."/>
            <person name="Omata T."/>
            <person name="Sugiura M."/>
            <person name="Sugita M."/>
        </authorList>
    </citation>
    <scope>NUCLEOTIDE SEQUENCE [LARGE SCALE GENOMIC DNA]</scope>
    <source>
        <strain evidence="2">ATCC 27144 / PCC 6301 / SAUG 1402/1</strain>
    </source>
</reference>
<dbReference type="Pfam" id="PF06995">
    <property type="entry name" value="Phage_P2_GpU"/>
    <property type="match status" value="1"/>
</dbReference>
<dbReference type="KEGG" id="syc:syc0781_c"/>
<dbReference type="EMBL" id="AP008231">
    <property type="protein sequence ID" value="BAD78971.1"/>
    <property type="molecule type" value="Genomic_DNA"/>
</dbReference>
<name>A0A0H3K799_SYNP6</name>
<dbReference type="AlphaFoldDB" id="A0A0H3K799"/>
<evidence type="ECO:0000313" key="1">
    <source>
        <dbReference type="EMBL" id="BAD78971.1"/>
    </source>
</evidence>
<dbReference type="GeneID" id="72429592"/>
<dbReference type="InterPro" id="IPR009734">
    <property type="entry name" value="Myoviridae_GpU"/>
</dbReference>
<evidence type="ECO:0008006" key="3">
    <source>
        <dbReference type="Google" id="ProtNLM"/>
    </source>
</evidence>
<sequence length="306" mass="31253">MATPLYQLGSYQFGLDTAANESLERSDAYRWALQERLTREVAYQFLGPGERKITLPGVIYPQFRGGLGQVDAMRAEADKGQPLMLTDGLGTVFGRWVILSVREVKSVFLQGGAPRKIEFNLEIAKYGEDNPGQAATPITTRFVAGILYGARAALSPSTALAGLANSAQQLVANAVGGPLAPLAQAAGFSTGQLTSVVQSVAGGNVESLLGTFGLGGATSSQWAQAGISAAGLAQAFAQGRGPEAVAIAVEQLAGLGPEASSVIQSIAGGGAPSLQSLVNAAATVTGILDVDPARTAAVRDLILGGN</sequence>
<dbReference type="Proteomes" id="UP000001175">
    <property type="component" value="Chromosome"/>
</dbReference>
<dbReference type="RefSeq" id="WP_011243093.1">
    <property type="nucleotide sequence ID" value="NC_006576.1"/>
</dbReference>
<protein>
    <recommendedName>
        <fullName evidence="3">Phage tail protein</fullName>
    </recommendedName>
</protein>
<organism evidence="1 2">
    <name type="scientific">Synechococcus sp. (strain ATCC 27144 / PCC 6301 / SAUG 1402/1)</name>
    <name type="common">Anacystis nidulans</name>
    <dbReference type="NCBI Taxonomy" id="269084"/>
    <lineage>
        <taxon>Bacteria</taxon>
        <taxon>Bacillati</taxon>
        <taxon>Cyanobacteriota</taxon>
        <taxon>Cyanophyceae</taxon>
        <taxon>Synechococcales</taxon>
        <taxon>Synechococcaceae</taxon>
        <taxon>Synechococcus</taxon>
    </lineage>
</organism>